<evidence type="ECO:0000313" key="4">
    <source>
        <dbReference type="Proteomes" id="UP000013827"/>
    </source>
</evidence>
<dbReference type="PANTHER" id="PTHR47447:SF17">
    <property type="entry name" value="OS12G0638900 PROTEIN"/>
    <property type="match status" value="1"/>
</dbReference>
<accession>A0A0D3JMK0</accession>
<dbReference type="eggNOG" id="KOG4197">
    <property type="taxonomic scope" value="Eukaryota"/>
</dbReference>
<dbReference type="STRING" id="2903.R1EDE2"/>
<evidence type="ECO:0000313" key="3">
    <source>
        <dbReference type="EnsemblProtists" id="EOD24735"/>
    </source>
</evidence>
<proteinExistence type="predicted"/>
<keyword evidence="4" id="KW-1185">Reference proteome</keyword>
<dbReference type="PROSITE" id="PS51375">
    <property type="entry name" value="PPR"/>
    <property type="match status" value="1"/>
</dbReference>
<sequence length="200" mass="21704">MAPPRSGARRGRPSDAVIHYTKRLNRECAERGDVAGARALLDAMEGEGLAPTLVTLNTLLKCYRNARRPDAAEATLDREFRRWGLEPDGCSFCTLIDAYGLSGDLAAAWRILHRAEAAGAADARVYSAIMRFLAPAEVPPLIEHMLLRGLSLSVTVCNAALNAFANAGDHLAAAAFFDRHMRGDVKPDDRSYSLLLKGAR</sequence>
<protein>
    <recommendedName>
        <fullName evidence="5">Pentacotripeptide-repeat region of PRORP domain-containing protein</fullName>
    </recommendedName>
</protein>
<dbReference type="PaxDb" id="2903-EOD24735"/>
<dbReference type="AlphaFoldDB" id="A0A0D3JMK0"/>
<keyword evidence="1" id="KW-0677">Repeat</keyword>
<organism evidence="3 4">
    <name type="scientific">Emiliania huxleyi (strain CCMP1516)</name>
    <dbReference type="NCBI Taxonomy" id="280463"/>
    <lineage>
        <taxon>Eukaryota</taxon>
        <taxon>Haptista</taxon>
        <taxon>Haptophyta</taxon>
        <taxon>Prymnesiophyceae</taxon>
        <taxon>Isochrysidales</taxon>
        <taxon>Noelaerhabdaceae</taxon>
        <taxon>Emiliania</taxon>
    </lineage>
</organism>
<evidence type="ECO:0000256" key="1">
    <source>
        <dbReference type="ARBA" id="ARBA00022737"/>
    </source>
</evidence>
<dbReference type="HOGENOM" id="CLU_1368456_0_0_1"/>
<dbReference type="GeneID" id="17281519"/>
<dbReference type="RefSeq" id="XP_005788678.1">
    <property type="nucleotide sequence ID" value="XM_005788621.1"/>
</dbReference>
<dbReference type="Gene3D" id="1.25.40.10">
    <property type="entry name" value="Tetratricopeptide repeat domain"/>
    <property type="match status" value="2"/>
</dbReference>
<name>A0A0D3JMK0_EMIH1</name>
<reference evidence="3" key="2">
    <citation type="submission" date="2024-10" db="UniProtKB">
        <authorList>
            <consortium name="EnsemblProtists"/>
        </authorList>
    </citation>
    <scope>IDENTIFICATION</scope>
</reference>
<dbReference type="RefSeq" id="XP_005777164.1">
    <property type="nucleotide sequence ID" value="XM_005777107.1"/>
</dbReference>
<dbReference type="EnsemblProtists" id="EOD24735">
    <property type="protein sequence ID" value="EOD24735"/>
    <property type="gene ID" value="EMIHUDRAFT_206847"/>
</dbReference>
<evidence type="ECO:0008006" key="5">
    <source>
        <dbReference type="Google" id="ProtNLM"/>
    </source>
</evidence>
<dbReference type="Proteomes" id="UP000013827">
    <property type="component" value="Unassembled WGS sequence"/>
</dbReference>
<reference evidence="4" key="1">
    <citation type="journal article" date="2013" name="Nature">
        <title>Pan genome of the phytoplankton Emiliania underpins its global distribution.</title>
        <authorList>
            <person name="Read B.A."/>
            <person name="Kegel J."/>
            <person name="Klute M.J."/>
            <person name="Kuo A."/>
            <person name="Lefebvre S.C."/>
            <person name="Maumus F."/>
            <person name="Mayer C."/>
            <person name="Miller J."/>
            <person name="Monier A."/>
            <person name="Salamov A."/>
            <person name="Young J."/>
            <person name="Aguilar M."/>
            <person name="Claverie J.M."/>
            <person name="Frickenhaus S."/>
            <person name="Gonzalez K."/>
            <person name="Herman E.K."/>
            <person name="Lin Y.C."/>
            <person name="Napier J."/>
            <person name="Ogata H."/>
            <person name="Sarno A.F."/>
            <person name="Shmutz J."/>
            <person name="Schroeder D."/>
            <person name="de Vargas C."/>
            <person name="Verret F."/>
            <person name="von Dassow P."/>
            <person name="Valentin K."/>
            <person name="Van de Peer Y."/>
            <person name="Wheeler G."/>
            <person name="Dacks J.B."/>
            <person name="Delwiche C.F."/>
            <person name="Dyhrman S.T."/>
            <person name="Glockner G."/>
            <person name="John U."/>
            <person name="Richards T."/>
            <person name="Worden A.Z."/>
            <person name="Zhang X."/>
            <person name="Grigoriev I.V."/>
            <person name="Allen A.E."/>
            <person name="Bidle K."/>
            <person name="Borodovsky M."/>
            <person name="Bowler C."/>
            <person name="Brownlee C."/>
            <person name="Cock J.M."/>
            <person name="Elias M."/>
            <person name="Gladyshev V.N."/>
            <person name="Groth M."/>
            <person name="Guda C."/>
            <person name="Hadaegh A."/>
            <person name="Iglesias-Rodriguez M.D."/>
            <person name="Jenkins J."/>
            <person name="Jones B.M."/>
            <person name="Lawson T."/>
            <person name="Leese F."/>
            <person name="Lindquist E."/>
            <person name="Lobanov A."/>
            <person name="Lomsadze A."/>
            <person name="Malik S.B."/>
            <person name="Marsh M.E."/>
            <person name="Mackinder L."/>
            <person name="Mock T."/>
            <person name="Mueller-Roeber B."/>
            <person name="Pagarete A."/>
            <person name="Parker M."/>
            <person name="Probert I."/>
            <person name="Quesneville H."/>
            <person name="Raines C."/>
            <person name="Rensing S.A."/>
            <person name="Riano-Pachon D.M."/>
            <person name="Richier S."/>
            <person name="Rokitta S."/>
            <person name="Shiraiwa Y."/>
            <person name="Soanes D.M."/>
            <person name="van der Giezen M."/>
            <person name="Wahlund T.M."/>
            <person name="Williams B."/>
            <person name="Wilson W."/>
            <person name="Wolfe G."/>
            <person name="Wurch L.L."/>
        </authorList>
    </citation>
    <scope>NUCLEOTIDE SEQUENCE</scope>
</reference>
<dbReference type="InterPro" id="IPR011990">
    <property type="entry name" value="TPR-like_helical_dom_sf"/>
</dbReference>
<dbReference type="KEGG" id="ehx:EMIHUDRAFT_206847"/>
<dbReference type="PANTHER" id="PTHR47447">
    <property type="entry name" value="OS03G0856100 PROTEIN"/>
    <property type="match status" value="1"/>
</dbReference>
<dbReference type="Pfam" id="PF13812">
    <property type="entry name" value="PPR_3"/>
    <property type="match status" value="3"/>
</dbReference>
<evidence type="ECO:0000256" key="2">
    <source>
        <dbReference type="PROSITE-ProRule" id="PRU00708"/>
    </source>
</evidence>
<feature type="repeat" description="PPR" evidence="2">
    <location>
        <begin position="52"/>
        <end position="87"/>
    </location>
</feature>
<dbReference type="KEGG" id="ehx:EMIHUDRAFT_226539"/>
<dbReference type="EnsemblProtists" id="EOD36249">
    <property type="protein sequence ID" value="EOD36249"/>
    <property type="gene ID" value="EMIHUDRAFT_226539"/>
</dbReference>
<dbReference type="GeneID" id="17270282"/>
<dbReference type="NCBIfam" id="TIGR00756">
    <property type="entry name" value="PPR"/>
    <property type="match status" value="1"/>
</dbReference>
<dbReference type="InterPro" id="IPR002885">
    <property type="entry name" value="PPR_rpt"/>
</dbReference>